<feature type="region of interest" description="Disordered" evidence="2">
    <location>
        <begin position="157"/>
        <end position="204"/>
    </location>
</feature>
<organism evidence="3">
    <name type="scientific">Tanacetum cinerariifolium</name>
    <name type="common">Dalmatian daisy</name>
    <name type="synonym">Chrysanthemum cinerariifolium</name>
    <dbReference type="NCBI Taxonomy" id="118510"/>
    <lineage>
        <taxon>Eukaryota</taxon>
        <taxon>Viridiplantae</taxon>
        <taxon>Streptophyta</taxon>
        <taxon>Embryophyta</taxon>
        <taxon>Tracheophyta</taxon>
        <taxon>Spermatophyta</taxon>
        <taxon>Magnoliopsida</taxon>
        <taxon>eudicotyledons</taxon>
        <taxon>Gunneridae</taxon>
        <taxon>Pentapetalae</taxon>
        <taxon>asterids</taxon>
        <taxon>campanulids</taxon>
        <taxon>Asterales</taxon>
        <taxon>Asteraceae</taxon>
        <taxon>Asteroideae</taxon>
        <taxon>Anthemideae</taxon>
        <taxon>Anthemidinae</taxon>
        <taxon>Tanacetum</taxon>
    </lineage>
</organism>
<feature type="coiled-coil region" evidence="1">
    <location>
        <begin position="208"/>
        <end position="249"/>
    </location>
</feature>
<sequence length="329" mass="36726">MGYEKPPLKLTFYKAFFSTQWKFLIHTLVQCLSAKRTAWNEFSYSMASAVICLATSRKFNFSKYIFDSMVRNVDNPSKFLMYLCFLQVVLDNQVDDMSSHNTRYTSLALTQNVFANIRRVGKGFSGVGTPLFASILVQPQPQAKEVEEEVKMPIASALPSPTNAPLPPPQDLTPTPYATPPQAQPSIPLASPPQEQPTTTSESSMSLLTTLIETCNSLSQKVAELEQDKHTQALEILQLKKRVKKLEKKKRSKSSGCYKLMLFGLTKVAAVNLMLLATTKKVIDVVQLRSLIDGKKVVISEDVIKRDLHSDDADGVECLLNEEIFIELA</sequence>
<evidence type="ECO:0000256" key="2">
    <source>
        <dbReference type="SAM" id="MobiDB-lite"/>
    </source>
</evidence>
<comment type="caution">
    <text evidence="3">The sequence shown here is derived from an EMBL/GenBank/DDBJ whole genome shotgun (WGS) entry which is preliminary data.</text>
</comment>
<reference evidence="3" key="1">
    <citation type="journal article" date="2019" name="Sci. Rep.">
        <title>Draft genome of Tanacetum cinerariifolium, the natural source of mosquito coil.</title>
        <authorList>
            <person name="Yamashiro T."/>
            <person name="Shiraishi A."/>
            <person name="Satake H."/>
            <person name="Nakayama K."/>
        </authorList>
    </citation>
    <scope>NUCLEOTIDE SEQUENCE</scope>
</reference>
<name>A0A699KSK6_TANCI</name>
<evidence type="ECO:0000256" key="1">
    <source>
        <dbReference type="SAM" id="Coils"/>
    </source>
</evidence>
<keyword evidence="1" id="KW-0175">Coiled coil</keyword>
<gene>
    <name evidence="3" type="ORF">Tci_676369</name>
</gene>
<evidence type="ECO:0000313" key="3">
    <source>
        <dbReference type="EMBL" id="GFB04398.1"/>
    </source>
</evidence>
<proteinExistence type="predicted"/>
<evidence type="ECO:0008006" key="4">
    <source>
        <dbReference type="Google" id="ProtNLM"/>
    </source>
</evidence>
<protein>
    <recommendedName>
        <fullName evidence="4">Synaptobrevin, longin-like domain protein</fullName>
    </recommendedName>
</protein>
<accession>A0A699KSK6</accession>
<dbReference type="EMBL" id="BKCJ010539977">
    <property type="protein sequence ID" value="GFB04398.1"/>
    <property type="molecule type" value="Genomic_DNA"/>
</dbReference>
<feature type="compositionally biased region" description="Pro residues" evidence="2">
    <location>
        <begin position="162"/>
        <end position="183"/>
    </location>
</feature>
<dbReference type="AlphaFoldDB" id="A0A699KSK6"/>